<dbReference type="NCBIfam" id="NF041621">
    <property type="entry name" value="MXAN_5187_C_dom"/>
    <property type="match status" value="1"/>
</dbReference>
<gene>
    <name evidence="1" type="ORF">KI809_13200</name>
</gene>
<accession>A0AAW4L899</accession>
<evidence type="ECO:0000313" key="1">
    <source>
        <dbReference type="EMBL" id="MBT0665258.1"/>
    </source>
</evidence>
<sequence length="181" mass="21014">MGIAEEIMIFEEKLNELVRKYEQYFLGLEKREPLKLLEEVDKTARKYVGTTIVNTMVKFKYNSLVARLQSYKQYWNRINRQIEEGRYSRDKFRMGMHQHNQELGNGGSASPANSDIDGVFAQYIEARKACNLGTEGINPESLKSTLLNQKESLRHKHNCSNIEFRVVIEDGKPKIKARPKT</sequence>
<dbReference type="AlphaFoldDB" id="A0AAW4L899"/>
<dbReference type="EMBL" id="JAHCVJ010000005">
    <property type="protein sequence ID" value="MBT0665258.1"/>
    <property type="molecule type" value="Genomic_DNA"/>
</dbReference>
<dbReference type="Proteomes" id="UP000811899">
    <property type="component" value="Unassembled WGS sequence"/>
</dbReference>
<name>A0AAW4L899_9BACT</name>
<evidence type="ECO:0000313" key="2">
    <source>
        <dbReference type="Proteomes" id="UP000811899"/>
    </source>
</evidence>
<keyword evidence="2" id="KW-1185">Reference proteome</keyword>
<comment type="caution">
    <text evidence="1">The sequence shown here is derived from an EMBL/GenBank/DDBJ whole genome shotgun (WGS) entry which is preliminary data.</text>
</comment>
<organism evidence="1 2">
    <name type="scientific">Geoanaerobacter pelophilus</name>
    <dbReference type="NCBI Taxonomy" id="60036"/>
    <lineage>
        <taxon>Bacteria</taxon>
        <taxon>Pseudomonadati</taxon>
        <taxon>Thermodesulfobacteriota</taxon>
        <taxon>Desulfuromonadia</taxon>
        <taxon>Geobacterales</taxon>
        <taxon>Geobacteraceae</taxon>
        <taxon>Geoanaerobacter</taxon>
    </lineage>
</organism>
<proteinExistence type="predicted"/>
<dbReference type="RefSeq" id="WP_214172031.1">
    <property type="nucleotide sequence ID" value="NZ_JAHCVJ010000005.1"/>
</dbReference>
<reference evidence="1 2" key="1">
    <citation type="submission" date="2021-05" db="EMBL/GenBank/DDBJ databases">
        <title>The draft genome of Geobacter pelophilus DSM 12255.</title>
        <authorList>
            <person name="Xu Z."/>
            <person name="Masuda Y."/>
            <person name="Itoh H."/>
            <person name="Senoo K."/>
        </authorList>
    </citation>
    <scope>NUCLEOTIDE SEQUENCE [LARGE SCALE GENOMIC DNA]</scope>
    <source>
        <strain evidence="1 2">DSM 12255</strain>
    </source>
</reference>
<protein>
    <submittedName>
        <fullName evidence="1">Uncharacterized protein</fullName>
    </submittedName>
</protein>